<dbReference type="Pfam" id="PF04545">
    <property type="entry name" value="Sigma70_r4"/>
    <property type="match status" value="1"/>
</dbReference>
<proteinExistence type="predicted"/>
<dbReference type="Gene3D" id="1.10.10.10">
    <property type="entry name" value="Winged helix-like DNA-binding domain superfamily/Winged helix DNA-binding domain"/>
    <property type="match status" value="1"/>
</dbReference>
<protein>
    <submittedName>
        <fullName evidence="3">DNA-directed RNA polymerase sigma factor</fullName>
    </submittedName>
</protein>
<keyword evidence="3" id="KW-0804">Transcription</keyword>
<name>A0A0D6PGB1_9PROT</name>
<reference evidence="3 4" key="1">
    <citation type="submission" date="2012-11" db="EMBL/GenBank/DDBJ databases">
        <title>Whole genome sequence of Acidocella aminolytica 101 = DSM 11237.</title>
        <authorList>
            <person name="Azuma Y."/>
            <person name="Higashiura N."/>
            <person name="Hirakawa H."/>
            <person name="Matsushita K."/>
        </authorList>
    </citation>
    <scope>NUCLEOTIDE SEQUENCE [LARGE SCALE GENOMIC DNA]</scope>
    <source>
        <strain evidence="4">101 / DSM 11237</strain>
    </source>
</reference>
<dbReference type="InterPro" id="IPR036388">
    <property type="entry name" value="WH-like_DNA-bd_sf"/>
</dbReference>
<organism evidence="3 4">
    <name type="scientific">Acidocella aminolytica 101 = DSM 11237</name>
    <dbReference type="NCBI Taxonomy" id="1120923"/>
    <lineage>
        <taxon>Bacteria</taxon>
        <taxon>Pseudomonadati</taxon>
        <taxon>Pseudomonadota</taxon>
        <taxon>Alphaproteobacteria</taxon>
        <taxon>Acetobacterales</taxon>
        <taxon>Acidocellaceae</taxon>
        <taxon>Acidocella</taxon>
    </lineage>
</organism>
<dbReference type="EMBL" id="BANC01000045">
    <property type="protein sequence ID" value="GAN80416.1"/>
    <property type="molecule type" value="Genomic_DNA"/>
</dbReference>
<feature type="compositionally biased region" description="Basic residues" evidence="1">
    <location>
        <begin position="141"/>
        <end position="151"/>
    </location>
</feature>
<dbReference type="GO" id="GO:0003700">
    <property type="term" value="F:DNA-binding transcription factor activity"/>
    <property type="evidence" value="ECO:0007669"/>
    <property type="project" value="InterPro"/>
</dbReference>
<dbReference type="PANTHER" id="PTHR30603">
    <property type="entry name" value="RNA POLYMERASE SIGMA FACTOR RPO"/>
    <property type="match status" value="1"/>
</dbReference>
<accession>A0A0D6PGB1</accession>
<dbReference type="OrthoDB" id="7510615at2"/>
<evidence type="ECO:0000256" key="1">
    <source>
        <dbReference type="SAM" id="MobiDB-lite"/>
    </source>
</evidence>
<gene>
    <name evidence="3" type="ORF">Aam_046_057</name>
</gene>
<dbReference type="Proteomes" id="UP000032668">
    <property type="component" value="Unassembled WGS sequence"/>
</dbReference>
<dbReference type="PANTHER" id="PTHR30603:SF60">
    <property type="entry name" value="RNA POLYMERASE SIGMA FACTOR RPOD"/>
    <property type="match status" value="1"/>
</dbReference>
<feature type="region of interest" description="Disordered" evidence="1">
    <location>
        <begin position="221"/>
        <end position="246"/>
    </location>
</feature>
<comment type="caution">
    <text evidence="3">The sequence shown here is derived from an EMBL/GenBank/DDBJ whole genome shotgun (WGS) entry which is preliminary data.</text>
</comment>
<dbReference type="GO" id="GO:0006352">
    <property type="term" value="P:DNA-templated transcription initiation"/>
    <property type="evidence" value="ECO:0007669"/>
    <property type="project" value="InterPro"/>
</dbReference>
<evidence type="ECO:0000313" key="4">
    <source>
        <dbReference type="Proteomes" id="UP000032668"/>
    </source>
</evidence>
<dbReference type="GO" id="GO:0000428">
    <property type="term" value="C:DNA-directed RNA polymerase complex"/>
    <property type="evidence" value="ECO:0007669"/>
    <property type="project" value="UniProtKB-KW"/>
</dbReference>
<keyword evidence="3" id="KW-0240">DNA-directed RNA polymerase</keyword>
<evidence type="ECO:0000313" key="3">
    <source>
        <dbReference type="EMBL" id="GAN80416.1"/>
    </source>
</evidence>
<sequence length="246" mass="28133">MDYPIASFVARLKKEGAIKSVDKADTIEGLLSTLTEQQEQIVRLRHGIGPYPTHTLAQIGDIVGLSKERVRQIENRAFRQFRWIIHHQDVDDELAFASYLKQRAAKSAAVEQQRQQAAISKIREVERKRHDKEQRAEARRTHARKAARERKLKQTESEYQGMKGQADIIQKKIAKIERRGWFARTILPHESKLAALHKKNEQLRQRIETATAILAQIVNNSPTSESEADEGALISWDAADEVNSNE</sequence>
<dbReference type="RefSeq" id="WP_048878826.1">
    <property type="nucleotide sequence ID" value="NZ_BANC01000045.1"/>
</dbReference>
<keyword evidence="4" id="KW-1185">Reference proteome</keyword>
<dbReference type="STRING" id="1120923.SAMN02746095_03313"/>
<feature type="compositionally biased region" description="Basic and acidic residues" evidence="1">
    <location>
        <begin position="126"/>
        <end position="140"/>
    </location>
</feature>
<dbReference type="InterPro" id="IPR013324">
    <property type="entry name" value="RNA_pol_sigma_r3/r4-like"/>
</dbReference>
<feature type="domain" description="RNA polymerase sigma-70 region 4" evidence="2">
    <location>
        <begin position="30"/>
        <end position="82"/>
    </location>
</feature>
<dbReference type="PRINTS" id="PR00046">
    <property type="entry name" value="SIGMA70FCT"/>
</dbReference>
<dbReference type="InterPro" id="IPR007630">
    <property type="entry name" value="RNA_pol_sigma70_r4"/>
</dbReference>
<dbReference type="SUPFAM" id="SSF88659">
    <property type="entry name" value="Sigma3 and sigma4 domains of RNA polymerase sigma factors"/>
    <property type="match status" value="1"/>
</dbReference>
<evidence type="ECO:0000259" key="2">
    <source>
        <dbReference type="Pfam" id="PF04545"/>
    </source>
</evidence>
<dbReference type="AlphaFoldDB" id="A0A0D6PGB1"/>
<dbReference type="InterPro" id="IPR000943">
    <property type="entry name" value="RNA_pol_sigma70"/>
</dbReference>
<dbReference type="InterPro" id="IPR050239">
    <property type="entry name" value="Sigma-70_RNA_pol_init_factors"/>
</dbReference>
<feature type="region of interest" description="Disordered" evidence="1">
    <location>
        <begin position="126"/>
        <end position="159"/>
    </location>
</feature>
<dbReference type="CDD" id="cd06171">
    <property type="entry name" value="Sigma70_r4"/>
    <property type="match status" value="1"/>
</dbReference>